<gene>
    <name evidence="3" type="ORF">SSX86_031391</name>
</gene>
<dbReference type="EMBL" id="JBCNJP010005577">
    <property type="protein sequence ID" value="KAK9049640.1"/>
    <property type="molecule type" value="Genomic_DNA"/>
</dbReference>
<accession>A0AAP0C971</accession>
<sequence length="167" mass="18777">MASSSTSSHPAPAFSRSCKYDVFLSFRGEDTRKTFVDHFYSALVDRQIHTYKDNITLPKGESIGPSLFKAIEESRIVVIIFSKNYADSSWCLEELAHIMKCKDVRGLIVMPVFYDVDPSEVRKQTGDFGKAFTKQKVENVDKAESWKKALVDASNLAGWEVKNIANG</sequence>
<protein>
    <recommendedName>
        <fullName evidence="2">TIR domain-containing protein</fullName>
    </recommendedName>
</protein>
<dbReference type="PROSITE" id="PS50104">
    <property type="entry name" value="TIR"/>
    <property type="match status" value="1"/>
</dbReference>
<reference evidence="3 4" key="1">
    <citation type="submission" date="2024-04" db="EMBL/GenBank/DDBJ databases">
        <title>The reference genome of an endangered Asteraceae, Deinandra increscens subsp. villosa, native to the Central Coast of California.</title>
        <authorList>
            <person name="Guilliams M."/>
            <person name="Hasenstab-Lehman K."/>
            <person name="Meyer R."/>
            <person name="Mcevoy S."/>
        </authorList>
    </citation>
    <scope>NUCLEOTIDE SEQUENCE [LARGE SCALE GENOMIC DNA]</scope>
    <source>
        <tissue evidence="3">Leaf</tissue>
    </source>
</reference>
<evidence type="ECO:0000313" key="3">
    <source>
        <dbReference type="EMBL" id="KAK9049640.1"/>
    </source>
</evidence>
<evidence type="ECO:0000259" key="2">
    <source>
        <dbReference type="PROSITE" id="PS50104"/>
    </source>
</evidence>
<dbReference type="InterPro" id="IPR035897">
    <property type="entry name" value="Toll_tir_struct_dom_sf"/>
</dbReference>
<comment type="caution">
    <text evidence="3">The sequence shown here is derived from an EMBL/GenBank/DDBJ whole genome shotgun (WGS) entry which is preliminary data.</text>
</comment>
<dbReference type="InterPro" id="IPR000157">
    <property type="entry name" value="TIR_dom"/>
</dbReference>
<keyword evidence="1" id="KW-0520">NAD</keyword>
<dbReference type="Proteomes" id="UP001408789">
    <property type="component" value="Unassembled WGS sequence"/>
</dbReference>
<proteinExistence type="predicted"/>
<dbReference type="AlphaFoldDB" id="A0AAP0C971"/>
<dbReference type="PANTHER" id="PTHR32009:SF109">
    <property type="entry name" value="TOLL-INTERLEUKIN-RESISTANCE (TIR) DOMAIN FAMILY PROTEIN"/>
    <property type="match status" value="1"/>
</dbReference>
<dbReference type="Pfam" id="PF01582">
    <property type="entry name" value="TIR"/>
    <property type="match status" value="1"/>
</dbReference>
<dbReference type="FunFam" id="3.40.50.10140:FF:000007">
    <property type="entry name" value="Disease resistance protein (TIR-NBS-LRR class)"/>
    <property type="match status" value="1"/>
</dbReference>
<dbReference type="PANTHER" id="PTHR32009">
    <property type="entry name" value="TMV RESISTANCE PROTEIN N-LIKE"/>
    <property type="match status" value="1"/>
</dbReference>
<dbReference type="GO" id="GO:0007165">
    <property type="term" value="P:signal transduction"/>
    <property type="evidence" value="ECO:0007669"/>
    <property type="project" value="InterPro"/>
</dbReference>
<feature type="domain" description="TIR" evidence="2">
    <location>
        <begin position="18"/>
        <end position="167"/>
    </location>
</feature>
<name>A0AAP0C971_9ASTR</name>
<dbReference type="SMART" id="SM00255">
    <property type="entry name" value="TIR"/>
    <property type="match status" value="1"/>
</dbReference>
<evidence type="ECO:0000256" key="1">
    <source>
        <dbReference type="ARBA" id="ARBA00023027"/>
    </source>
</evidence>
<keyword evidence="4" id="KW-1185">Reference proteome</keyword>
<evidence type="ECO:0000313" key="4">
    <source>
        <dbReference type="Proteomes" id="UP001408789"/>
    </source>
</evidence>
<organism evidence="3 4">
    <name type="scientific">Deinandra increscens subsp. villosa</name>
    <dbReference type="NCBI Taxonomy" id="3103831"/>
    <lineage>
        <taxon>Eukaryota</taxon>
        <taxon>Viridiplantae</taxon>
        <taxon>Streptophyta</taxon>
        <taxon>Embryophyta</taxon>
        <taxon>Tracheophyta</taxon>
        <taxon>Spermatophyta</taxon>
        <taxon>Magnoliopsida</taxon>
        <taxon>eudicotyledons</taxon>
        <taxon>Gunneridae</taxon>
        <taxon>Pentapetalae</taxon>
        <taxon>asterids</taxon>
        <taxon>campanulids</taxon>
        <taxon>Asterales</taxon>
        <taxon>Asteraceae</taxon>
        <taxon>Asteroideae</taxon>
        <taxon>Heliantheae alliance</taxon>
        <taxon>Madieae</taxon>
        <taxon>Madiinae</taxon>
        <taxon>Deinandra</taxon>
    </lineage>
</organism>
<dbReference type="Gene3D" id="3.40.50.10140">
    <property type="entry name" value="Toll/interleukin-1 receptor homology (TIR) domain"/>
    <property type="match status" value="1"/>
</dbReference>
<dbReference type="SUPFAM" id="SSF52200">
    <property type="entry name" value="Toll/Interleukin receptor TIR domain"/>
    <property type="match status" value="1"/>
</dbReference>